<dbReference type="Gene3D" id="1.20.5.170">
    <property type="match status" value="1"/>
</dbReference>
<gene>
    <name evidence="1" type="ORF">A2983_01475</name>
</gene>
<dbReference type="EMBL" id="MFQH01000024">
    <property type="protein sequence ID" value="OGH77356.1"/>
    <property type="molecule type" value="Genomic_DNA"/>
</dbReference>
<evidence type="ECO:0000313" key="1">
    <source>
        <dbReference type="EMBL" id="OGH77356.1"/>
    </source>
</evidence>
<evidence type="ECO:0000313" key="2">
    <source>
        <dbReference type="Proteomes" id="UP000177040"/>
    </source>
</evidence>
<proteinExistence type="predicted"/>
<reference evidence="1 2" key="1">
    <citation type="journal article" date="2016" name="Nat. Commun.">
        <title>Thousands of microbial genomes shed light on interconnected biogeochemical processes in an aquifer system.</title>
        <authorList>
            <person name="Anantharaman K."/>
            <person name="Brown C.T."/>
            <person name="Hug L.A."/>
            <person name="Sharon I."/>
            <person name="Castelle C.J."/>
            <person name="Probst A.J."/>
            <person name="Thomas B.C."/>
            <person name="Singh A."/>
            <person name="Wilkins M.J."/>
            <person name="Karaoz U."/>
            <person name="Brodie E.L."/>
            <person name="Williams K.H."/>
            <person name="Hubbard S.S."/>
            <person name="Banfield J.F."/>
        </authorList>
    </citation>
    <scope>NUCLEOTIDE SEQUENCE [LARGE SCALE GENOMIC DNA]</scope>
</reference>
<dbReference type="Proteomes" id="UP000177040">
    <property type="component" value="Unassembled WGS sequence"/>
</dbReference>
<comment type="caution">
    <text evidence="1">The sequence shown here is derived from an EMBL/GenBank/DDBJ whole genome shotgun (WGS) entry which is preliminary data.</text>
</comment>
<organism evidence="1 2">
    <name type="scientific">Candidatus Magasanikbacteria bacterium RIFCSPLOWO2_01_FULL_40_15</name>
    <dbReference type="NCBI Taxonomy" id="1798686"/>
    <lineage>
        <taxon>Bacteria</taxon>
        <taxon>Candidatus Magasanikiibacteriota</taxon>
    </lineage>
</organism>
<sequence>MSKDTITKSEITTIQSDIKVIKKSVCQVEKKIDGLEKRFDVLETRVSVVETKLDFVIDEVGVLKEDMEYVKDFLANEVMTKQDKNEIMSTLDVLVGFYKKSEQEQTLQTYRIREHTEILEKHDKEIKNLQLAVAT</sequence>
<dbReference type="SUPFAM" id="SSF57997">
    <property type="entry name" value="Tropomyosin"/>
    <property type="match status" value="1"/>
</dbReference>
<protein>
    <submittedName>
        <fullName evidence="1">Uncharacterized protein</fullName>
    </submittedName>
</protein>
<dbReference type="AlphaFoldDB" id="A0A1F6N068"/>
<name>A0A1F6N068_9BACT</name>
<accession>A0A1F6N068</accession>